<gene>
    <name evidence="2" type="ORF">Q5716_05660</name>
</gene>
<keyword evidence="3" id="KW-1185">Reference proteome</keyword>
<dbReference type="Gene3D" id="3.90.950.20">
    <property type="entry name" value="CinA-like"/>
    <property type="match status" value="1"/>
</dbReference>
<dbReference type="SUPFAM" id="SSF142433">
    <property type="entry name" value="CinA-like"/>
    <property type="match status" value="1"/>
</dbReference>
<accession>A0ABT9BL16</accession>
<evidence type="ECO:0000313" key="2">
    <source>
        <dbReference type="EMBL" id="MDO7881713.1"/>
    </source>
</evidence>
<dbReference type="Pfam" id="PF02464">
    <property type="entry name" value="CinA"/>
    <property type="match status" value="1"/>
</dbReference>
<comment type="caution">
    <text evidence="2">The sequence shown here is derived from an EMBL/GenBank/DDBJ whole genome shotgun (WGS) entry which is preliminary data.</text>
</comment>
<feature type="domain" description="CinA C-terminal" evidence="1">
    <location>
        <begin position="12"/>
        <end position="163"/>
    </location>
</feature>
<reference evidence="2 3" key="1">
    <citation type="submission" date="2023-07" db="EMBL/GenBank/DDBJ databases">
        <title>Protaetiibacter sp. nov WY-16 isolated from soil.</title>
        <authorList>
            <person name="Liu B."/>
            <person name="Wan Y."/>
        </authorList>
    </citation>
    <scope>NUCLEOTIDE SEQUENCE [LARGE SCALE GENOMIC DNA]</scope>
    <source>
        <strain evidence="2 3">WY-16</strain>
    </source>
</reference>
<evidence type="ECO:0000313" key="3">
    <source>
        <dbReference type="Proteomes" id="UP001241072"/>
    </source>
</evidence>
<name>A0ABT9BL16_9MICO</name>
<dbReference type="NCBIfam" id="TIGR00199">
    <property type="entry name" value="PncC_domain"/>
    <property type="match status" value="1"/>
</dbReference>
<proteinExistence type="predicted"/>
<dbReference type="InterPro" id="IPR008136">
    <property type="entry name" value="CinA_C"/>
</dbReference>
<organism evidence="2 3">
    <name type="scientific">Antiquaquibacter soli</name>
    <dbReference type="NCBI Taxonomy" id="3064523"/>
    <lineage>
        <taxon>Bacteria</taxon>
        <taxon>Bacillati</taxon>
        <taxon>Actinomycetota</taxon>
        <taxon>Actinomycetes</taxon>
        <taxon>Micrococcales</taxon>
        <taxon>Microbacteriaceae</taxon>
        <taxon>Antiquaquibacter</taxon>
    </lineage>
</organism>
<sequence>MAGQPLAVTGASVIAALVDRGLTIAVAESLTGGLLVAELIATPGASAVVRGGIVAYDTRLKHSLVGVDADLLAARGPVDSAVAEQMADRVRRACAVEGMPADVGISTTGVAGPDSQDGHPVGTVHLGFAIGDRVLSERLQLSGSRSAIRSATVSESLSRLERLLEAVRE</sequence>
<dbReference type="Proteomes" id="UP001241072">
    <property type="component" value="Unassembled WGS sequence"/>
</dbReference>
<dbReference type="InterPro" id="IPR036653">
    <property type="entry name" value="CinA-like_C"/>
</dbReference>
<evidence type="ECO:0000259" key="1">
    <source>
        <dbReference type="Pfam" id="PF02464"/>
    </source>
</evidence>
<dbReference type="EMBL" id="JAUQUB010000001">
    <property type="protein sequence ID" value="MDO7881713.1"/>
    <property type="molecule type" value="Genomic_DNA"/>
</dbReference>
<protein>
    <submittedName>
        <fullName evidence="2">Nicotinamide-nucleotide amidohydrolase family protein</fullName>
    </submittedName>
</protein>
<dbReference type="RefSeq" id="WP_305002116.1">
    <property type="nucleotide sequence ID" value="NZ_JAUQUB010000001.1"/>
</dbReference>